<evidence type="ECO:0000256" key="3">
    <source>
        <dbReference type="ARBA" id="ARBA00023038"/>
    </source>
</evidence>
<feature type="coiled-coil region" evidence="5">
    <location>
        <begin position="209"/>
        <end position="272"/>
    </location>
</feature>
<evidence type="ECO:0000259" key="7">
    <source>
        <dbReference type="PROSITE" id="PS50023"/>
    </source>
</evidence>
<dbReference type="InterPro" id="IPR038765">
    <property type="entry name" value="Papain-like_cys_pep_sf"/>
</dbReference>
<dbReference type="SUPFAM" id="SSF54001">
    <property type="entry name" value="Cysteine proteinases"/>
    <property type="match status" value="1"/>
</dbReference>
<dbReference type="CDD" id="cd09358">
    <property type="entry name" value="LIM_Mical_like"/>
    <property type="match status" value="1"/>
</dbReference>
<evidence type="ECO:0000256" key="5">
    <source>
        <dbReference type="SAM" id="Coils"/>
    </source>
</evidence>
<evidence type="ECO:0000256" key="1">
    <source>
        <dbReference type="ARBA" id="ARBA00022723"/>
    </source>
</evidence>
<keyword evidence="2 4" id="KW-0862">Zinc</keyword>
<evidence type="ECO:0000313" key="9">
    <source>
        <dbReference type="Proteomes" id="UP001208570"/>
    </source>
</evidence>
<feature type="domain" description="LIM zinc-binding" evidence="7">
    <location>
        <begin position="47"/>
        <end position="113"/>
    </location>
</feature>
<comment type="caution">
    <text evidence="8">The sequence shown here is derived from an EMBL/GenBank/DDBJ whole genome shotgun (WGS) entry which is preliminary data.</text>
</comment>
<gene>
    <name evidence="8" type="ORF">LSH36_211g04058</name>
</gene>
<dbReference type="Proteomes" id="UP001208570">
    <property type="component" value="Unassembled WGS sequence"/>
</dbReference>
<proteinExistence type="predicted"/>
<keyword evidence="5" id="KW-0175">Coiled coil</keyword>
<dbReference type="Pfam" id="PF23265">
    <property type="entry name" value="Ig-like_KY"/>
    <property type="match status" value="3"/>
</dbReference>
<dbReference type="PANTHER" id="PTHR47020:SF1">
    <property type="entry name" value="HILLARIN"/>
    <property type="match status" value="1"/>
</dbReference>
<evidence type="ECO:0000256" key="6">
    <source>
        <dbReference type="SAM" id="MobiDB-lite"/>
    </source>
</evidence>
<dbReference type="InterPro" id="IPR001781">
    <property type="entry name" value="Znf_LIM"/>
</dbReference>
<feature type="region of interest" description="Disordered" evidence="6">
    <location>
        <begin position="1"/>
        <end position="35"/>
    </location>
</feature>
<reference evidence="8" key="1">
    <citation type="journal article" date="2023" name="Mol. Biol. Evol.">
        <title>Third-Generation Sequencing Reveals the Adaptive Role of the Epigenome in Three Deep-Sea Polychaetes.</title>
        <authorList>
            <person name="Perez M."/>
            <person name="Aroh O."/>
            <person name="Sun Y."/>
            <person name="Lan Y."/>
            <person name="Juniper S.K."/>
            <person name="Young C.R."/>
            <person name="Angers B."/>
            <person name="Qian P.Y."/>
        </authorList>
    </citation>
    <scope>NUCLEOTIDE SEQUENCE</scope>
    <source>
        <strain evidence="8">P08H-3</strain>
    </source>
</reference>
<sequence>MAAEVQPQLPEPDEQQPQRLYRPSQQKANDDASIPRSLKNLFIPDNTRCQRCGERVYQVEKLGPVNEVIFHRQCFKCYTCNKHLTLRTYFTNPVELRDKHVYCRVHCPKYTGAGLDSEALGIKAAMASKGAGMNKYNDQVRLASGTPHFGADALHINHPVAAQYQYQRKYKQGLDKHHFPPFLVITQEKIYQAQVELEQQHKAEEDRLMNEYQLTKQQETEKIKKEVDQEWEVRLKELTAQFDQDLTKRGTKRDLKAMTVRYEQEKEELKKNMTVRFKQKKDAATVKLKQKAQEDTSQLVQKHSAQMLVLLKTKQEEIKNELQSNGQSEESDSLETALAAITLPTELPDPHPPKCRKRDLYTDPSVFKELDEDVFKVAEDEQSTFTDLVRQLTEHCISDLEKARAIFRWITVKDLNVLEFSEDDINQDTPMGLLRGIKFGTETYHTLFMRLCSYAGLACVEIKGHSKSVGYEPGMKIREDTFQNTWNAVLIDGDWWPVQCNWGARHLVLNKDPKDKDQEIKTKKQDKIRYQYDEHYFLTDPDEFIQEFWAQEPEWQLLEKDVTLEEFEAMPFVRSVFFHYGLEFEQMMKAVLVTDNKGGTEVKIRVPEEYAKDLVFHYQIRFADRERRHETEFRGAKLERFVFHSLVDYYALFSVHVPTAAAYFLEIFANKIDESNKIGNDPNATMMPFRLKCACKFKIVCDELVGKMHPLPNCASGEWGPSKGHRHFGITAITHSTGVVNVDNEAEIRFQLPRTLHFLCKLRMNGVEDHLLERYVSHTAHDGLLTIRVTPPQPGQYGLDIYARPEDAVDNHTLAHACKYLLNVTQVINPSTLTISKVEPSSKMPKDKWGAAPAFNELGLRLISHPEPTIDTSEHQTVIEIGLSEPLKMSYHFLRQPDEDCKEKVTMRDKGDRVRFSVSTNKPGSYLLAIYARKKKNADSNMINVYNYLLRYTPGGNDKENSLKKKSKFFKK</sequence>
<keyword evidence="3 4" id="KW-0440">LIM domain</keyword>
<dbReference type="InterPro" id="IPR053041">
    <property type="entry name" value="Transglut-like_Superfamily_Mod"/>
</dbReference>
<dbReference type="PROSITE" id="PS50023">
    <property type="entry name" value="LIM_DOMAIN_2"/>
    <property type="match status" value="1"/>
</dbReference>
<name>A0AAD9JQ27_9ANNE</name>
<keyword evidence="1 4" id="KW-0479">Metal-binding</keyword>
<dbReference type="InterPro" id="IPR002931">
    <property type="entry name" value="Transglutaminase-like"/>
</dbReference>
<evidence type="ECO:0000313" key="8">
    <source>
        <dbReference type="EMBL" id="KAK2156530.1"/>
    </source>
</evidence>
<dbReference type="SMART" id="SM00460">
    <property type="entry name" value="TGc"/>
    <property type="match status" value="1"/>
</dbReference>
<dbReference type="PANTHER" id="PTHR47020">
    <property type="entry name" value="HILLARIN"/>
    <property type="match status" value="1"/>
</dbReference>
<dbReference type="PROSITE" id="PS00478">
    <property type="entry name" value="LIM_DOMAIN_1"/>
    <property type="match status" value="1"/>
</dbReference>
<keyword evidence="9" id="KW-1185">Reference proteome</keyword>
<dbReference type="GO" id="GO:0046872">
    <property type="term" value="F:metal ion binding"/>
    <property type="evidence" value="ECO:0007669"/>
    <property type="project" value="UniProtKB-KW"/>
</dbReference>
<dbReference type="InterPro" id="IPR056564">
    <property type="entry name" value="Ig-like_KY"/>
</dbReference>
<dbReference type="EMBL" id="JAODUP010000211">
    <property type="protein sequence ID" value="KAK2156530.1"/>
    <property type="molecule type" value="Genomic_DNA"/>
</dbReference>
<organism evidence="8 9">
    <name type="scientific">Paralvinella palmiformis</name>
    <dbReference type="NCBI Taxonomy" id="53620"/>
    <lineage>
        <taxon>Eukaryota</taxon>
        <taxon>Metazoa</taxon>
        <taxon>Spiralia</taxon>
        <taxon>Lophotrochozoa</taxon>
        <taxon>Annelida</taxon>
        <taxon>Polychaeta</taxon>
        <taxon>Sedentaria</taxon>
        <taxon>Canalipalpata</taxon>
        <taxon>Terebellida</taxon>
        <taxon>Terebelliformia</taxon>
        <taxon>Alvinellidae</taxon>
        <taxon>Paralvinella</taxon>
    </lineage>
</organism>
<accession>A0AAD9JQ27</accession>
<dbReference type="Gene3D" id="2.10.110.10">
    <property type="entry name" value="Cysteine Rich Protein"/>
    <property type="match status" value="1"/>
</dbReference>
<dbReference type="Pfam" id="PF00412">
    <property type="entry name" value="LIM"/>
    <property type="match status" value="1"/>
</dbReference>
<dbReference type="AlphaFoldDB" id="A0AAD9JQ27"/>
<evidence type="ECO:0000256" key="4">
    <source>
        <dbReference type="PROSITE-ProRule" id="PRU00125"/>
    </source>
</evidence>
<dbReference type="SMART" id="SM00132">
    <property type="entry name" value="LIM"/>
    <property type="match status" value="1"/>
</dbReference>
<evidence type="ECO:0000256" key="2">
    <source>
        <dbReference type="ARBA" id="ARBA00022833"/>
    </source>
</evidence>
<protein>
    <recommendedName>
        <fullName evidence="7">LIM zinc-binding domain-containing protein</fullName>
    </recommendedName>
</protein>